<organism evidence="6 7">
    <name type="scientific">Dyella thiooxydans</name>
    <dbReference type="NCBI Taxonomy" id="445710"/>
    <lineage>
        <taxon>Bacteria</taxon>
        <taxon>Pseudomonadati</taxon>
        <taxon>Pseudomonadota</taxon>
        <taxon>Gammaproteobacteria</taxon>
        <taxon>Lysobacterales</taxon>
        <taxon>Rhodanobacteraceae</taxon>
        <taxon>Dyella</taxon>
    </lineage>
</organism>
<evidence type="ECO:0000256" key="2">
    <source>
        <dbReference type="ARBA" id="ARBA00012528"/>
    </source>
</evidence>
<keyword evidence="4" id="KW-0812">Transmembrane</keyword>
<evidence type="ECO:0000313" key="6">
    <source>
        <dbReference type="EMBL" id="AND68647.1"/>
    </source>
</evidence>
<comment type="catalytic activity">
    <reaction evidence="3">
        <text>2 GTP = 3',3'-c-di-GMP + 2 diphosphate</text>
        <dbReference type="Rhea" id="RHEA:24898"/>
        <dbReference type="ChEBI" id="CHEBI:33019"/>
        <dbReference type="ChEBI" id="CHEBI:37565"/>
        <dbReference type="ChEBI" id="CHEBI:58805"/>
        <dbReference type="EC" id="2.7.7.65"/>
    </reaction>
</comment>
<proteinExistence type="predicted"/>
<dbReference type="GO" id="GO:0052621">
    <property type="term" value="F:diguanylate cyclase activity"/>
    <property type="evidence" value="ECO:0007669"/>
    <property type="project" value="UniProtKB-EC"/>
</dbReference>
<dbReference type="PATRIC" id="fig|445710.3.peg.1188"/>
<dbReference type="CDD" id="cd01949">
    <property type="entry name" value="GGDEF"/>
    <property type="match status" value="1"/>
</dbReference>
<dbReference type="PROSITE" id="PS50887">
    <property type="entry name" value="GGDEF"/>
    <property type="match status" value="1"/>
</dbReference>
<dbReference type="EMBL" id="CP014841">
    <property type="protein sequence ID" value="AND68647.1"/>
    <property type="molecule type" value="Genomic_DNA"/>
</dbReference>
<dbReference type="InterPro" id="IPR011990">
    <property type="entry name" value="TPR-like_helical_dom_sf"/>
</dbReference>
<dbReference type="PANTHER" id="PTHR45138">
    <property type="entry name" value="REGULATORY COMPONENTS OF SENSORY TRANSDUCTION SYSTEM"/>
    <property type="match status" value="1"/>
</dbReference>
<dbReference type="NCBIfam" id="TIGR00254">
    <property type="entry name" value="GGDEF"/>
    <property type="match status" value="1"/>
</dbReference>
<sequence length="646" mass="71401">MSLLLCASAMAQEIDPGGKGGSFDRYADQLERGEVVITTHADALRDLEKLKSEIPPGDARRELRYRYMYCIMGIADDPSAGKAYAEQGLEDARRVGYADAEVNFHFCRGANQESLTTPRDALADYNAGIEIARAEENNRLVADGLTWRGSVQSLLGEHALALVDFLDAQKFYDSAGEPLESEQNLFNIAVAYRRLGERKEARDYLERLMKFGIQRKDLPQQMAAHMELGFLGVESGPEALPSARRHFDEALQIAEMVGNTAAQASAHLGLAQVDNLGGDYTGALAELGKAEAGLKVTGDRSNGDMIALQEGEAHAGLGEHEQAIADFDRSEAFLRKSGNLRYYADLLQQRSRSYEALGKTTLALADLKQMIKVHQALDRKARSYTTTLMSYQFDTARREQENRRLAADRQLKEAQLASLEKVRRWQWAALVMGGLLIALLLWQARRQVRAARSLHRMAMTDPLTGIANRRRIEALGQPMLDEAIKRDEPMAVVVLDVDHFKQINDACGHQAGDVVLQRIVDTCRGMLRHGDQIGRVGGEEFVVLLPNTDVHAAREVAERLRECVRMLDLGDVVSAASGTSISLGVTTRREGDRELAELIVRADEALYRAKSSGRNRVEVAGQGEVPMTIVGGDAVHISTRMHPARR</sequence>
<keyword evidence="4" id="KW-0472">Membrane</keyword>
<evidence type="ECO:0000259" key="5">
    <source>
        <dbReference type="PROSITE" id="PS50887"/>
    </source>
</evidence>
<dbReference type="GO" id="GO:0005886">
    <property type="term" value="C:plasma membrane"/>
    <property type="evidence" value="ECO:0007669"/>
    <property type="project" value="TreeGrafter"/>
</dbReference>
<reference evidence="6 7" key="1">
    <citation type="submission" date="2016-02" db="EMBL/GenBank/DDBJ databases">
        <title>Complete genome sequencing and analysis of ATSB10, Dyella thiooxydans isolated from rhizosphere soil of sunflower (Helianthus annuus L.).</title>
        <authorList>
            <person name="Lee Y."/>
            <person name="Hwangbo K."/>
            <person name="Chung H."/>
            <person name="Yoo J."/>
            <person name="Kim K.Y."/>
            <person name="Sa T.M."/>
            <person name="Um Y."/>
            <person name="Madhaiyan M."/>
        </authorList>
    </citation>
    <scope>NUCLEOTIDE SEQUENCE [LARGE SCALE GENOMIC DNA]</scope>
    <source>
        <strain evidence="6 7">ATSB10</strain>
    </source>
</reference>
<feature type="domain" description="GGDEF" evidence="5">
    <location>
        <begin position="488"/>
        <end position="622"/>
    </location>
</feature>
<dbReference type="InterPro" id="IPR019734">
    <property type="entry name" value="TPR_rpt"/>
</dbReference>
<protein>
    <recommendedName>
        <fullName evidence="2">diguanylate cyclase</fullName>
        <ecNumber evidence="2">2.7.7.65</ecNumber>
    </recommendedName>
</protein>
<evidence type="ECO:0000256" key="3">
    <source>
        <dbReference type="ARBA" id="ARBA00034247"/>
    </source>
</evidence>
<dbReference type="Gene3D" id="3.30.70.270">
    <property type="match status" value="1"/>
</dbReference>
<dbReference type="PANTHER" id="PTHR45138:SF9">
    <property type="entry name" value="DIGUANYLATE CYCLASE DGCM-RELATED"/>
    <property type="match status" value="1"/>
</dbReference>
<comment type="cofactor">
    <cofactor evidence="1">
        <name>Mg(2+)</name>
        <dbReference type="ChEBI" id="CHEBI:18420"/>
    </cofactor>
</comment>
<dbReference type="InterPro" id="IPR029787">
    <property type="entry name" value="Nucleotide_cyclase"/>
</dbReference>
<name>A0A160N030_9GAMM</name>
<dbReference type="GO" id="GO:0043709">
    <property type="term" value="P:cell adhesion involved in single-species biofilm formation"/>
    <property type="evidence" value="ECO:0007669"/>
    <property type="project" value="TreeGrafter"/>
</dbReference>
<dbReference type="GO" id="GO:1902201">
    <property type="term" value="P:negative regulation of bacterial-type flagellum-dependent cell motility"/>
    <property type="evidence" value="ECO:0007669"/>
    <property type="project" value="TreeGrafter"/>
</dbReference>
<evidence type="ECO:0000256" key="4">
    <source>
        <dbReference type="SAM" id="Phobius"/>
    </source>
</evidence>
<dbReference type="FunFam" id="3.30.70.270:FF:000001">
    <property type="entry name" value="Diguanylate cyclase domain protein"/>
    <property type="match status" value="1"/>
</dbReference>
<dbReference type="InterPro" id="IPR043128">
    <property type="entry name" value="Rev_trsase/Diguanyl_cyclase"/>
</dbReference>
<dbReference type="Proteomes" id="UP000077255">
    <property type="component" value="Chromosome"/>
</dbReference>
<dbReference type="InterPro" id="IPR050469">
    <property type="entry name" value="Diguanylate_Cyclase"/>
</dbReference>
<dbReference type="KEGG" id="dtx:ATSB10_11930"/>
<dbReference type="STRING" id="445710.ATSB10_11930"/>
<dbReference type="Pfam" id="PF00990">
    <property type="entry name" value="GGDEF"/>
    <property type="match status" value="1"/>
</dbReference>
<accession>A0A160N030</accession>
<keyword evidence="4" id="KW-1133">Transmembrane helix</keyword>
<dbReference type="SMART" id="SM00267">
    <property type="entry name" value="GGDEF"/>
    <property type="match status" value="1"/>
</dbReference>
<dbReference type="EC" id="2.7.7.65" evidence="2"/>
<gene>
    <name evidence="6" type="ORF">ATSB10_11930</name>
</gene>
<evidence type="ECO:0000313" key="7">
    <source>
        <dbReference type="Proteomes" id="UP000077255"/>
    </source>
</evidence>
<dbReference type="SUPFAM" id="SSF48452">
    <property type="entry name" value="TPR-like"/>
    <property type="match status" value="1"/>
</dbReference>
<feature type="transmembrane region" description="Helical" evidence="4">
    <location>
        <begin position="425"/>
        <end position="442"/>
    </location>
</feature>
<dbReference type="SUPFAM" id="SSF55073">
    <property type="entry name" value="Nucleotide cyclase"/>
    <property type="match status" value="1"/>
</dbReference>
<dbReference type="Pfam" id="PF13181">
    <property type="entry name" value="TPR_8"/>
    <property type="match status" value="1"/>
</dbReference>
<keyword evidence="7" id="KW-1185">Reference proteome</keyword>
<dbReference type="Gene3D" id="1.25.40.10">
    <property type="entry name" value="Tetratricopeptide repeat domain"/>
    <property type="match status" value="2"/>
</dbReference>
<dbReference type="InterPro" id="IPR000160">
    <property type="entry name" value="GGDEF_dom"/>
</dbReference>
<dbReference type="AlphaFoldDB" id="A0A160N030"/>
<evidence type="ECO:0000256" key="1">
    <source>
        <dbReference type="ARBA" id="ARBA00001946"/>
    </source>
</evidence>